<accession>A0A2H1X2W7</accession>
<protein>
    <submittedName>
        <fullName evidence="1">SFRICE_032492</fullName>
    </submittedName>
</protein>
<dbReference type="AlphaFoldDB" id="A0A2H1X2W7"/>
<proteinExistence type="predicted"/>
<evidence type="ECO:0000313" key="1">
    <source>
        <dbReference type="EMBL" id="SOQ58984.1"/>
    </source>
</evidence>
<reference evidence="1" key="1">
    <citation type="submission" date="2016-07" db="EMBL/GenBank/DDBJ databases">
        <authorList>
            <person name="Bretaudeau A."/>
        </authorList>
    </citation>
    <scope>NUCLEOTIDE SEQUENCE</scope>
    <source>
        <strain evidence="1">Rice</strain>
        <tissue evidence="1">Whole body</tissue>
    </source>
</reference>
<gene>
    <name evidence="1" type="ORF">SFRICE_032492</name>
</gene>
<sequence>MSLTVQVARQHVTTVPPSSLGSLGGRLEVPTLCARDRQDDAWPSSRLVVSNDMIDDGARLPKSNLYTRDLKTPKIYFIGNTEFHSLAVKRFDWFARGRDRSGSERWYVLGDWERVRPSRLPVRLCRTVRSKPDRRTKPPASYQ</sequence>
<organism evidence="1">
    <name type="scientific">Spodoptera frugiperda</name>
    <name type="common">Fall armyworm</name>
    <dbReference type="NCBI Taxonomy" id="7108"/>
    <lineage>
        <taxon>Eukaryota</taxon>
        <taxon>Metazoa</taxon>
        <taxon>Ecdysozoa</taxon>
        <taxon>Arthropoda</taxon>
        <taxon>Hexapoda</taxon>
        <taxon>Insecta</taxon>
        <taxon>Pterygota</taxon>
        <taxon>Neoptera</taxon>
        <taxon>Endopterygota</taxon>
        <taxon>Lepidoptera</taxon>
        <taxon>Glossata</taxon>
        <taxon>Ditrysia</taxon>
        <taxon>Noctuoidea</taxon>
        <taxon>Noctuidae</taxon>
        <taxon>Amphipyrinae</taxon>
        <taxon>Spodoptera</taxon>
    </lineage>
</organism>
<dbReference type="EMBL" id="ODYU01012577">
    <property type="protein sequence ID" value="SOQ58984.1"/>
    <property type="molecule type" value="Genomic_DNA"/>
</dbReference>
<name>A0A2H1X2W7_SPOFR</name>